<feature type="transmembrane region" description="Helical" evidence="1">
    <location>
        <begin position="12"/>
        <end position="28"/>
    </location>
</feature>
<organism evidence="2">
    <name type="scientific">Parabacteroides merdae</name>
    <dbReference type="NCBI Taxonomy" id="46503"/>
    <lineage>
        <taxon>Bacteria</taxon>
        <taxon>Pseudomonadati</taxon>
        <taxon>Bacteroidota</taxon>
        <taxon>Bacteroidia</taxon>
        <taxon>Bacteroidales</taxon>
        <taxon>Tannerellaceae</taxon>
        <taxon>Parabacteroides</taxon>
    </lineage>
</organism>
<dbReference type="AlphaFoldDB" id="A0A6N3CVL5"/>
<keyword evidence="1" id="KW-0812">Transmembrane</keyword>
<gene>
    <name evidence="2" type="ORF">PMLFYP103_01444</name>
</gene>
<keyword evidence="1" id="KW-0472">Membrane</keyword>
<dbReference type="EMBL" id="CACRUV010000019">
    <property type="protein sequence ID" value="VYU19158.1"/>
    <property type="molecule type" value="Genomic_DNA"/>
</dbReference>
<proteinExistence type="predicted"/>
<keyword evidence="1" id="KW-1133">Transmembrane helix</keyword>
<evidence type="ECO:0000256" key="1">
    <source>
        <dbReference type="SAM" id="Phobius"/>
    </source>
</evidence>
<reference evidence="2" key="1">
    <citation type="submission" date="2019-11" db="EMBL/GenBank/DDBJ databases">
        <authorList>
            <person name="Feng L."/>
        </authorList>
    </citation>
    <scope>NUCLEOTIDE SEQUENCE</scope>
    <source>
        <strain evidence="2">PmerdaeLFYP103</strain>
    </source>
</reference>
<accession>A0A6N3CVL5</accession>
<sequence>MADKQRPDFSSPAFFVTFGIAMNIVRINKNKNEVRRRYTPAPVGE</sequence>
<protein>
    <submittedName>
        <fullName evidence="2">Uncharacterized protein</fullName>
    </submittedName>
</protein>
<evidence type="ECO:0000313" key="2">
    <source>
        <dbReference type="EMBL" id="VYU19158.1"/>
    </source>
</evidence>
<name>A0A6N3CVL5_9BACT</name>